<sequence>MLKREIMCLVALEYCKAKADEVALYNLILERAREQQDYFLTTIEDKQKQTTQSKAPISRKSHTQYVKGSMNGDSRARPSKQHPPKPATSTPPRDGFLECKGPHWVSECPKSSNAQKDEAKRAMRESMAARSSAKRSTLSSSQESQLSAVLAGPVNITCVECIVLDEEGDKFSLGKDVLSSLGMDVGAMIAKLADQPPIQMMMILPTISLLKLVSMSIQTS</sequence>
<reference evidence="2" key="2">
    <citation type="submission" date="2011-02" db="EMBL/GenBank/DDBJ databases">
        <authorList>
            <person name="MacLean D."/>
        </authorList>
    </citation>
    <scope>NUCLEOTIDE SEQUENCE</scope>
</reference>
<evidence type="ECO:0000256" key="1">
    <source>
        <dbReference type="SAM" id="MobiDB-lite"/>
    </source>
</evidence>
<organism evidence="2">
    <name type="scientific">Albugo laibachii Nc14</name>
    <dbReference type="NCBI Taxonomy" id="890382"/>
    <lineage>
        <taxon>Eukaryota</taxon>
        <taxon>Sar</taxon>
        <taxon>Stramenopiles</taxon>
        <taxon>Oomycota</taxon>
        <taxon>Peronosporomycetes</taxon>
        <taxon>Albuginales</taxon>
        <taxon>Albuginaceae</taxon>
        <taxon>Albugo</taxon>
    </lineage>
</organism>
<evidence type="ECO:0000313" key="2">
    <source>
        <dbReference type="EMBL" id="CCA28028.1"/>
    </source>
</evidence>
<gene>
    <name evidence="2" type="primary">AlNc14C988G12698</name>
    <name evidence="2" type="ORF">ALNC14_141720</name>
</gene>
<dbReference type="EMBL" id="FR824824">
    <property type="protein sequence ID" value="CCA28028.1"/>
    <property type="molecule type" value="Genomic_DNA"/>
</dbReference>
<dbReference type="AlphaFoldDB" id="F0X2E1"/>
<reference evidence="2" key="1">
    <citation type="journal article" date="2011" name="PLoS Biol.">
        <title>Gene gain and loss during evolution of obligate parasitism in the white rust pathogen of Arabidopsis thaliana.</title>
        <authorList>
            <person name="Kemen E."/>
            <person name="Gardiner A."/>
            <person name="Schultz-Larsen T."/>
            <person name="Kemen A.C."/>
            <person name="Balmuth A.L."/>
            <person name="Robert-Seilaniantz A."/>
            <person name="Bailey K."/>
            <person name="Holub E."/>
            <person name="Studholme D.J."/>
            <person name="Maclean D."/>
            <person name="Jones J.D."/>
        </authorList>
    </citation>
    <scope>NUCLEOTIDE SEQUENCE</scope>
</reference>
<name>F0X2E1_9STRA</name>
<dbReference type="HOGENOM" id="CLU_1258083_0_0_1"/>
<accession>F0X2E1</accession>
<proteinExistence type="predicted"/>
<feature type="compositionally biased region" description="Basic and acidic residues" evidence="1">
    <location>
        <begin position="115"/>
        <end position="124"/>
    </location>
</feature>
<protein>
    <submittedName>
        <fullName evidence="2">AlNc14C988G12698 protein</fullName>
    </submittedName>
</protein>
<feature type="region of interest" description="Disordered" evidence="1">
    <location>
        <begin position="46"/>
        <end position="144"/>
    </location>
</feature>
<feature type="compositionally biased region" description="Low complexity" evidence="1">
    <location>
        <begin position="125"/>
        <end position="144"/>
    </location>
</feature>